<comment type="subcellular location">
    <subcellularLocation>
        <location evidence="2">Membrane</location>
        <topology evidence="2">Multi-pass membrane protein</topology>
    </subcellularLocation>
</comment>
<dbReference type="SUPFAM" id="SSF144091">
    <property type="entry name" value="Rhomboid-like"/>
    <property type="match status" value="1"/>
</dbReference>
<feature type="transmembrane region" description="Helical" evidence="9">
    <location>
        <begin position="247"/>
        <end position="264"/>
    </location>
</feature>
<evidence type="ECO:0000256" key="3">
    <source>
        <dbReference type="ARBA" id="ARBA00009045"/>
    </source>
</evidence>
<evidence type="ECO:0000256" key="4">
    <source>
        <dbReference type="ARBA" id="ARBA00013039"/>
    </source>
</evidence>
<dbReference type="Pfam" id="PF01694">
    <property type="entry name" value="Rhomboid"/>
    <property type="match status" value="1"/>
</dbReference>
<comment type="catalytic activity">
    <reaction evidence="1">
        <text>Cleaves type-1 transmembrane domains using a catalytic dyad composed of serine and histidine that are contributed by different transmembrane domains.</text>
        <dbReference type="EC" id="3.4.21.105"/>
    </reaction>
</comment>
<dbReference type="PANTHER" id="PTHR43731">
    <property type="entry name" value="RHOMBOID PROTEASE"/>
    <property type="match status" value="1"/>
</dbReference>
<keyword evidence="6" id="KW-0378">Hydrolase</keyword>
<evidence type="ECO:0000256" key="1">
    <source>
        <dbReference type="ARBA" id="ARBA00000156"/>
    </source>
</evidence>
<dbReference type="GO" id="GO:0004252">
    <property type="term" value="F:serine-type endopeptidase activity"/>
    <property type="evidence" value="ECO:0007669"/>
    <property type="project" value="InterPro"/>
</dbReference>
<evidence type="ECO:0000256" key="2">
    <source>
        <dbReference type="ARBA" id="ARBA00004141"/>
    </source>
</evidence>
<dbReference type="GO" id="GO:0016020">
    <property type="term" value="C:membrane"/>
    <property type="evidence" value="ECO:0007669"/>
    <property type="project" value="UniProtKB-SubCell"/>
</dbReference>
<dbReference type="Gene3D" id="1.20.1540.10">
    <property type="entry name" value="Rhomboid-like"/>
    <property type="match status" value="1"/>
</dbReference>
<dbReference type="GO" id="GO:0006465">
    <property type="term" value="P:signal peptide processing"/>
    <property type="evidence" value="ECO:0007669"/>
    <property type="project" value="TreeGrafter"/>
</dbReference>
<dbReference type="EC" id="3.4.21.105" evidence="4"/>
<feature type="transmembrane region" description="Helical" evidence="9">
    <location>
        <begin position="392"/>
        <end position="410"/>
    </location>
</feature>
<dbReference type="FunFam" id="1.20.1540.10:FF:000012">
    <property type="entry name" value="Rhomboid family protein"/>
    <property type="match status" value="1"/>
</dbReference>
<evidence type="ECO:0000256" key="5">
    <source>
        <dbReference type="ARBA" id="ARBA00022692"/>
    </source>
</evidence>
<comment type="similarity">
    <text evidence="3">Belongs to the peptidase S54 family.</text>
</comment>
<dbReference type="STRING" id="6293.A0A1I8EEF2"/>
<accession>A0A1I8EEF2</accession>
<dbReference type="AlphaFoldDB" id="A0A1I8EEF2"/>
<protein>
    <recommendedName>
        <fullName evidence="4">rhomboid protease</fullName>
        <ecNumber evidence="4">3.4.21.105</ecNumber>
    </recommendedName>
</protein>
<feature type="transmembrane region" description="Helical" evidence="9">
    <location>
        <begin position="328"/>
        <end position="346"/>
    </location>
</feature>
<dbReference type="InterPro" id="IPR050925">
    <property type="entry name" value="Rhomboid_protease_S54"/>
</dbReference>
<evidence type="ECO:0000256" key="6">
    <source>
        <dbReference type="ARBA" id="ARBA00022801"/>
    </source>
</evidence>
<keyword evidence="8 9" id="KW-0472">Membrane</keyword>
<dbReference type="PANTHER" id="PTHR43731:SF14">
    <property type="entry name" value="PRESENILIN-ASSOCIATED RHOMBOID-LIKE PROTEIN, MITOCHONDRIAL"/>
    <property type="match status" value="1"/>
</dbReference>
<evidence type="ECO:0000256" key="9">
    <source>
        <dbReference type="SAM" id="Phobius"/>
    </source>
</evidence>
<name>A0A1I8EEF2_WUCBA</name>
<reference evidence="11" key="1">
    <citation type="submission" date="2016-11" db="UniProtKB">
        <authorList>
            <consortium name="WormBaseParasite"/>
        </authorList>
    </citation>
    <scope>IDENTIFICATION</scope>
    <source>
        <strain evidence="11">pt0022</strain>
    </source>
</reference>
<feature type="transmembrane region" description="Helical" evidence="9">
    <location>
        <begin position="187"/>
        <end position="208"/>
    </location>
</feature>
<evidence type="ECO:0000256" key="7">
    <source>
        <dbReference type="ARBA" id="ARBA00022989"/>
    </source>
</evidence>
<dbReference type="InterPro" id="IPR022764">
    <property type="entry name" value="Peptidase_S54_rhomboid_dom"/>
</dbReference>
<dbReference type="InterPro" id="IPR035952">
    <property type="entry name" value="Rhomboid-like_sf"/>
</dbReference>
<sequence>KWLAKSDESSVIESASLIDVSTSGHVANDIFRERQEYTSAENRIPVKIILAKLSESNFCKDIKMTEAFFTSGYECLDILYNRSCFNTLRFVPSNALADKGLDSRFKADLLRGVNWKGMLGTLMRWTCELSKQSPRLVIFQPVRNRFGLNKREKYRRRTDEFKEKIEQSKKKLPYQEDVIPLRPLKDLWKAFGFTIGVGSVSFAFATICDLKRSNSRWREVYEAVSVKYNETKNHFAKYRRLRDGVKCTFILIGINVMVMLMWGIKPWQLFMWRWFTNSFASKALCLPMVLSAFSHANMLHLVLNMYVLNTFAPVSIDCFLGIEQFWAFYITAAAVSSLAGITHKYLIRTNRRALGASGAIMALLVYTCVKLPDARLKIVFVPHFDFSAKSAVTGMIAFDFICLLLGFKLFDHAAHLGGSLFGLFYGMYGQHLIWKKYGDEILKLCGLSAAGRRDMERSRQKRIPPRHS</sequence>
<dbReference type="WBParaSite" id="maker-PairedContig_1679-snap-gene-0.27-mRNA-1">
    <property type="protein sequence ID" value="maker-PairedContig_1679-snap-gene-0.27-mRNA-1"/>
    <property type="gene ID" value="maker-PairedContig_1679-snap-gene-0.27"/>
</dbReference>
<evidence type="ECO:0000259" key="10">
    <source>
        <dbReference type="Pfam" id="PF01694"/>
    </source>
</evidence>
<evidence type="ECO:0000313" key="11">
    <source>
        <dbReference type="WBParaSite" id="maker-PairedContig_1679-snap-gene-0.27-mRNA-1"/>
    </source>
</evidence>
<evidence type="ECO:0000256" key="8">
    <source>
        <dbReference type="ARBA" id="ARBA00023136"/>
    </source>
</evidence>
<keyword evidence="5 9" id="KW-0812">Transmembrane</keyword>
<keyword evidence="7 9" id="KW-1133">Transmembrane helix</keyword>
<organism evidence="11">
    <name type="scientific">Wuchereria bancrofti</name>
    <dbReference type="NCBI Taxonomy" id="6293"/>
    <lineage>
        <taxon>Eukaryota</taxon>
        <taxon>Metazoa</taxon>
        <taxon>Ecdysozoa</taxon>
        <taxon>Nematoda</taxon>
        <taxon>Chromadorea</taxon>
        <taxon>Rhabditida</taxon>
        <taxon>Spirurina</taxon>
        <taxon>Spiruromorpha</taxon>
        <taxon>Filarioidea</taxon>
        <taxon>Onchocercidae</taxon>
        <taxon>Wuchereria</taxon>
    </lineage>
</organism>
<feature type="transmembrane region" description="Helical" evidence="9">
    <location>
        <begin position="353"/>
        <end position="372"/>
    </location>
</feature>
<proteinExistence type="inferred from homology"/>
<feature type="domain" description="Peptidase S54 rhomboid" evidence="10">
    <location>
        <begin position="288"/>
        <end position="428"/>
    </location>
</feature>